<dbReference type="GO" id="GO:0030170">
    <property type="term" value="F:pyridoxal phosphate binding"/>
    <property type="evidence" value="ECO:0007669"/>
    <property type="project" value="InterPro"/>
</dbReference>
<dbReference type="Pfam" id="PF17805">
    <property type="entry name" value="AsnC_trans_reg2"/>
    <property type="match status" value="1"/>
</dbReference>
<dbReference type="PANTHER" id="PTHR43713:SF3">
    <property type="entry name" value="GLUTAMATE-1-SEMIALDEHYDE 2,1-AMINOMUTASE 1, CHLOROPLASTIC-RELATED"/>
    <property type="match status" value="1"/>
</dbReference>
<dbReference type="AlphaFoldDB" id="A0A485M8B0"/>
<evidence type="ECO:0000259" key="8">
    <source>
        <dbReference type="Pfam" id="PF17805"/>
    </source>
</evidence>
<dbReference type="GO" id="GO:0042286">
    <property type="term" value="F:glutamate-1-semialdehyde 2,1-aminomutase activity"/>
    <property type="evidence" value="ECO:0007669"/>
    <property type="project" value="UniProtKB-EC"/>
</dbReference>
<dbReference type="Gene3D" id="3.30.70.3460">
    <property type="match status" value="1"/>
</dbReference>
<keyword evidence="6 10" id="KW-0413">Isomerase</keyword>
<dbReference type="Pfam" id="PF22451">
    <property type="entry name" value="NirdL-like_HTH"/>
    <property type="match status" value="1"/>
</dbReference>
<evidence type="ECO:0000256" key="1">
    <source>
        <dbReference type="ARBA" id="ARBA00001933"/>
    </source>
</evidence>
<dbReference type="InterPro" id="IPR004639">
    <property type="entry name" value="4pyrrol_synth_GluAld_NH2Trfase"/>
</dbReference>
<evidence type="ECO:0000256" key="3">
    <source>
        <dbReference type="ARBA" id="ARBA00008981"/>
    </source>
</evidence>
<evidence type="ECO:0000256" key="5">
    <source>
        <dbReference type="ARBA" id="ARBA00022898"/>
    </source>
</evidence>
<dbReference type="HAMAP" id="MF_00375">
    <property type="entry name" value="HemL_aminotrans_3"/>
    <property type="match status" value="1"/>
</dbReference>
<keyword evidence="5" id="KW-0663">Pyridoxal phosphate</keyword>
<dbReference type="InterPro" id="IPR040523">
    <property type="entry name" value="AsnC_trans_reg2"/>
</dbReference>
<dbReference type="NCBIfam" id="NF000818">
    <property type="entry name" value="PRK00062.1"/>
    <property type="match status" value="1"/>
</dbReference>
<evidence type="ECO:0000313" key="10">
    <source>
        <dbReference type="EMBL" id="VFU19659.1"/>
    </source>
</evidence>
<dbReference type="FunFam" id="3.40.640.10:FF:000021">
    <property type="entry name" value="Glutamate-1-semialdehyde 2,1-aminomutase"/>
    <property type="match status" value="1"/>
</dbReference>
<name>A0A485M8B0_9ZZZZ</name>
<comment type="similarity">
    <text evidence="3">Belongs to the class-III pyridoxal-phosphate-dependent aminotransferase family. HemL subfamily.</text>
</comment>
<dbReference type="PANTHER" id="PTHR43713">
    <property type="entry name" value="GLUTAMATE-1-SEMIALDEHYDE 2,1-AMINOMUTASE"/>
    <property type="match status" value="1"/>
</dbReference>
<dbReference type="InterPro" id="IPR049704">
    <property type="entry name" value="Aminotrans_3_PPA_site"/>
</dbReference>
<evidence type="ECO:0000256" key="2">
    <source>
        <dbReference type="ARBA" id="ARBA00004819"/>
    </source>
</evidence>
<protein>
    <recommendedName>
        <fullName evidence="4">glutamate-1-semialdehyde 2,1-aminomutase</fullName>
        <ecNumber evidence="4">5.4.3.8</ecNumber>
    </recommendedName>
</protein>
<keyword evidence="7" id="KW-0627">Porphyrin biosynthesis</keyword>
<dbReference type="NCBIfam" id="TIGR00713">
    <property type="entry name" value="hemL"/>
    <property type="match status" value="1"/>
</dbReference>
<dbReference type="PROSITE" id="PS00600">
    <property type="entry name" value="AA_TRANSFER_CLASS_3"/>
    <property type="match status" value="1"/>
</dbReference>
<dbReference type="InterPro" id="IPR053953">
    <property type="entry name" value="NirdL-like_HTH"/>
</dbReference>
<dbReference type="UniPathway" id="UPA00251">
    <property type="reaction ID" value="UER00317"/>
</dbReference>
<dbReference type="InterPro" id="IPR005814">
    <property type="entry name" value="Aminotrans_3"/>
</dbReference>
<dbReference type="Gene3D" id="3.40.640.10">
    <property type="entry name" value="Type I PLP-dependent aspartate aminotransferase-like (Major domain)"/>
    <property type="match status" value="1"/>
</dbReference>
<comment type="pathway">
    <text evidence="2">Porphyrin-containing compound metabolism; protoporphyrin-IX biosynthesis; 5-aminolevulinate from L-glutamyl-tRNA(Glu): step 2/2.</text>
</comment>
<evidence type="ECO:0000259" key="9">
    <source>
        <dbReference type="Pfam" id="PF22451"/>
    </source>
</evidence>
<evidence type="ECO:0000256" key="4">
    <source>
        <dbReference type="ARBA" id="ARBA00012143"/>
    </source>
</evidence>
<dbReference type="Gene3D" id="3.90.1150.10">
    <property type="entry name" value="Aspartate Aminotransferase, domain 1"/>
    <property type="match status" value="1"/>
</dbReference>
<accession>A0A485M8B0</accession>
<evidence type="ECO:0000256" key="7">
    <source>
        <dbReference type="ARBA" id="ARBA00023244"/>
    </source>
</evidence>
<feature type="domain" description="Siroheme decarboxylase NirL-like HTH" evidence="9">
    <location>
        <begin position="2"/>
        <end position="33"/>
    </location>
</feature>
<dbReference type="SUPFAM" id="SSF53383">
    <property type="entry name" value="PLP-dependent transferases"/>
    <property type="match status" value="1"/>
</dbReference>
<organism evidence="10">
    <name type="scientific">anaerobic digester metagenome</name>
    <dbReference type="NCBI Taxonomy" id="1263854"/>
    <lineage>
        <taxon>unclassified sequences</taxon>
        <taxon>metagenomes</taxon>
        <taxon>ecological metagenomes</taxon>
    </lineage>
</organism>
<sequence length="575" mass="62841">MSRPFETIAAKLGMSEEKLIGRIKQFVEDGRIRRFGAVVRHQDLGYVANAMVVWNVPDHRIQEVGPVMASFEEVTHCYQRPRRPIWPYNFYTMVHGQTREECVQAAQRIARATRLKQYRLLFSTAELKKSSMRYFEEKEFVVMQKKYSRSVTLFKEAAQYIPGGVNSPVRAFKSVGLNPVFVSRGEGSNIYDVDGNEYIDYVGSWGPLILGHRHPRVIGALEQCLRETGTSFGAPTEIENTLAAMLVAALPSVEQVRLVNSGTEATMSALRLARGYTGRNKIVKFEGCYHGHADFLLIKAGSGALTLGVPTSPGVPPGSAAYTITSGYNNLAQLREIFRLEGEDIAAIIVEPVAGNMGVVPPAPGFLEGLREITSAYGSLLIFDEVMTGFRVAYGGAQEKYGITPDLTCLGKIIGGGLPVGAYGGRREIMEHVAPAGPVYQAGTLSGNPLAVTAGIATLEVLQQPGVYETLEQSSFELERGLQESAREAGIEVGFNRVGSMLCCFFTDQKVYDYGSACLSNTARFAAFFKSMLEQGVYLAPSQFEAAFVSLAHSREQIERTVEASRAAFRAALAV</sequence>
<gene>
    <name evidence="10" type="primary">hemL</name>
    <name evidence="10" type="ORF">SCFA_910003</name>
</gene>
<dbReference type="EMBL" id="CAADRN010000396">
    <property type="protein sequence ID" value="VFU19659.1"/>
    <property type="molecule type" value="Genomic_DNA"/>
</dbReference>
<dbReference type="EC" id="5.4.3.8" evidence="4"/>
<feature type="domain" description="Siroheme decarboxylase AsnC-like ligand binding" evidence="8">
    <location>
        <begin position="44"/>
        <end position="128"/>
    </location>
</feature>
<proteinExistence type="inferred from homology"/>
<dbReference type="Pfam" id="PF00202">
    <property type="entry name" value="Aminotran_3"/>
    <property type="match status" value="1"/>
</dbReference>
<comment type="cofactor">
    <cofactor evidence="1">
        <name>pyridoxal 5'-phosphate</name>
        <dbReference type="ChEBI" id="CHEBI:597326"/>
    </cofactor>
</comment>
<dbReference type="InterPro" id="IPR015421">
    <property type="entry name" value="PyrdxlP-dep_Trfase_major"/>
</dbReference>
<dbReference type="InterPro" id="IPR015422">
    <property type="entry name" value="PyrdxlP-dep_Trfase_small"/>
</dbReference>
<dbReference type="CDD" id="cd00610">
    <property type="entry name" value="OAT_like"/>
    <property type="match status" value="1"/>
</dbReference>
<reference evidence="10" key="1">
    <citation type="submission" date="2019-03" db="EMBL/GenBank/DDBJ databases">
        <authorList>
            <person name="Hao L."/>
        </authorList>
    </citation>
    <scope>NUCLEOTIDE SEQUENCE</scope>
</reference>
<evidence type="ECO:0000256" key="6">
    <source>
        <dbReference type="ARBA" id="ARBA00023235"/>
    </source>
</evidence>
<dbReference type="GO" id="GO:0008483">
    <property type="term" value="F:transaminase activity"/>
    <property type="evidence" value="ECO:0007669"/>
    <property type="project" value="InterPro"/>
</dbReference>
<dbReference type="InterPro" id="IPR015424">
    <property type="entry name" value="PyrdxlP-dep_Trfase"/>
</dbReference>
<dbReference type="GO" id="GO:0006782">
    <property type="term" value="P:protoporphyrinogen IX biosynthetic process"/>
    <property type="evidence" value="ECO:0007669"/>
    <property type="project" value="UniProtKB-UniPathway"/>
</dbReference>